<dbReference type="GO" id="GO:0046503">
    <property type="term" value="P:glycerolipid catabolic process"/>
    <property type="evidence" value="ECO:0007669"/>
    <property type="project" value="TreeGrafter"/>
</dbReference>
<dbReference type="InParanoid" id="A0A1I4AQ97"/>
<dbReference type="PANTHER" id="PTHR43433">
    <property type="entry name" value="HYDROLASE, ALPHA/BETA FOLD FAMILY PROTEIN"/>
    <property type="match status" value="1"/>
</dbReference>
<dbReference type="Pfam" id="PF00561">
    <property type="entry name" value="Abhydrolase_1"/>
    <property type="match status" value="1"/>
</dbReference>
<organism evidence="2 3">
    <name type="scientific">Geodermatophilus ruber</name>
    <dbReference type="NCBI Taxonomy" id="504800"/>
    <lineage>
        <taxon>Bacteria</taxon>
        <taxon>Bacillati</taxon>
        <taxon>Actinomycetota</taxon>
        <taxon>Actinomycetes</taxon>
        <taxon>Geodermatophilales</taxon>
        <taxon>Geodermatophilaceae</taxon>
        <taxon>Geodermatophilus</taxon>
    </lineage>
</organism>
<keyword evidence="3" id="KW-1185">Reference proteome</keyword>
<dbReference type="EMBL" id="FOSW01000002">
    <property type="protein sequence ID" value="SFK58702.1"/>
    <property type="molecule type" value="Genomic_DNA"/>
</dbReference>
<dbReference type="Gene3D" id="3.40.50.1820">
    <property type="entry name" value="alpha/beta hydrolase"/>
    <property type="match status" value="1"/>
</dbReference>
<gene>
    <name evidence="2" type="ORF">SAMN04488085_102348</name>
</gene>
<dbReference type="Proteomes" id="UP000199152">
    <property type="component" value="Unassembled WGS sequence"/>
</dbReference>
<proteinExistence type="predicted"/>
<dbReference type="PRINTS" id="PR00111">
    <property type="entry name" value="ABHYDROLASE"/>
</dbReference>
<sequence length="228" mass="24254">MGAWLRATTSYPPGVPGYTGADLVSDAVAVLDGLGIVRAHVVGLSMGGGIAQYLALEHRDRLATLTLMSTSPIDPGVEGLPGMTPELQAAFAEESAEPDWHNRDAVIDHIVEGERPYAGPGNFDEPRLRAIAGRVFDRTNDIAASMTNHFLLDSDGPSDPRLSRLEGLPTLVVHGTADPLCPLAHGRALAGAIPGARLIELHDVGHQLPPPHTWERLIDTLIDHTTEA</sequence>
<protein>
    <submittedName>
        <fullName evidence="2">Pimeloyl-ACP methyl ester carboxylesterase</fullName>
    </submittedName>
</protein>
<dbReference type="STRING" id="504800.SAMN04488085_102348"/>
<dbReference type="SUPFAM" id="SSF53474">
    <property type="entry name" value="alpha/beta-Hydrolases"/>
    <property type="match status" value="1"/>
</dbReference>
<reference evidence="2 3" key="1">
    <citation type="submission" date="2016-10" db="EMBL/GenBank/DDBJ databases">
        <authorList>
            <person name="de Groot N.N."/>
        </authorList>
    </citation>
    <scope>NUCLEOTIDE SEQUENCE [LARGE SCALE GENOMIC DNA]</scope>
    <source>
        <strain evidence="2 3">DSM 45317</strain>
    </source>
</reference>
<dbReference type="AlphaFoldDB" id="A0A1I4AQ97"/>
<dbReference type="InterPro" id="IPR050471">
    <property type="entry name" value="AB_hydrolase"/>
</dbReference>
<dbReference type="InterPro" id="IPR029058">
    <property type="entry name" value="AB_hydrolase_fold"/>
</dbReference>
<evidence type="ECO:0000313" key="3">
    <source>
        <dbReference type="Proteomes" id="UP000199152"/>
    </source>
</evidence>
<dbReference type="InterPro" id="IPR000073">
    <property type="entry name" value="AB_hydrolase_1"/>
</dbReference>
<evidence type="ECO:0000259" key="1">
    <source>
        <dbReference type="Pfam" id="PF00561"/>
    </source>
</evidence>
<evidence type="ECO:0000313" key="2">
    <source>
        <dbReference type="EMBL" id="SFK58702.1"/>
    </source>
</evidence>
<dbReference type="PANTHER" id="PTHR43433:SF5">
    <property type="entry name" value="AB HYDROLASE-1 DOMAIN-CONTAINING PROTEIN"/>
    <property type="match status" value="1"/>
</dbReference>
<dbReference type="GO" id="GO:0004806">
    <property type="term" value="F:triacylglycerol lipase activity"/>
    <property type="evidence" value="ECO:0007669"/>
    <property type="project" value="TreeGrafter"/>
</dbReference>
<name>A0A1I4AQ97_9ACTN</name>
<feature type="domain" description="AB hydrolase-1" evidence="1">
    <location>
        <begin position="13"/>
        <end position="206"/>
    </location>
</feature>
<accession>A0A1I4AQ97</accession>